<dbReference type="Pfam" id="PF15902">
    <property type="entry name" value="Sortilin-Vps10"/>
    <property type="match status" value="1"/>
</dbReference>
<dbReference type="InterPro" id="IPR031778">
    <property type="entry name" value="Sortilin_N"/>
</dbReference>
<keyword evidence="1" id="KW-0677">Repeat</keyword>
<evidence type="ECO:0000256" key="1">
    <source>
        <dbReference type="ARBA" id="ARBA00022737"/>
    </source>
</evidence>
<organism evidence="3 4">
    <name type="scientific">Aerophobetes bacterium</name>
    <dbReference type="NCBI Taxonomy" id="2030807"/>
    <lineage>
        <taxon>Bacteria</taxon>
        <taxon>Candidatus Aerophobota</taxon>
    </lineage>
</organism>
<dbReference type="InterPro" id="IPR015943">
    <property type="entry name" value="WD40/YVTN_repeat-like_dom_sf"/>
</dbReference>
<dbReference type="InterPro" id="IPR052025">
    <property type="entry name" value="Xyloglucanase_GH74"/>
</dbReference>
<feature type="non-terminal residue" evidence="3">
    <location>
        <position position="1"/>
    </location>
</feature>
<protein>
    <recommendedName>
        <fullName evidence="2">Sortilin N-terminal domain-containing protein</fullName>
    </recommendedName>
</protein>
<dbReference type="EMBL" id="SOKJ01000273">
    <property type="protein sequence ID" value="TET09678.1"/>
    <property type="molecule type" value="Genomic_DNA"/>
</dbReference>
<dbReference type="PANTHER" id="PTHR43739">
    <property type="entry name" value="XYLOGLUCANASE (EUROFUNG)"/>
    <property type="match status" value="1"/>
</dbReference>
<gene>
    <name evidence="3" type="ORF">E3J84_04855</name>
</gene>
<dbReference type="SUPFAM" id="SSF50939">
    <property type="entry name" value="Sialidases"/>
    <property type="match status" value="2"/>
</dbReference>
<dbReference type="InterPro" id="IPR036278">
    <property type="entry name" value="Sialidase_sf"/>
</dbReference>
<dbReference type="AlphaFoldDB" id="A0A523RV54"/>
<sequence length="868" mass="96630">RESVDYTYSIVIDPERPNILYSGYNKKTFETGAKITKSTDYGEHWEVVFEPEKSQAVTSLAIDPHNPDKVYAGCTGGLGVGGRIYVSRDRGKRWANLNPDFTFATIHALAVDPKSPEVVYAGAWDGGLYKTLDKGKNWHLLAHAPLSTSKILIDPQNTDILYAADRIGPRVFTSKDGGKTWKEFFNAGPKYSAITAMDINPKETSTLYVAALGKGLLRSSLFKIENEKPKDITGYLTGAVISMAIDKKNPESIYLALEDKHLYHSENGGKTWNLIMNFPQVDILDLKINEEDSSILYAAGVGPTLFAEDLSEEMRGKLGRSGIYKSTDKGQSWTYIGSGKFKDIIVKDLIVDKDNIFAATEEGIFFSSDAGGSFKDISESLSFKDIGVLAKGEDSIYLGTYGGGVYRSDGIRKERFYWKKTSGPRPNISNIMIRVHPEDPKILYASSYPGGFFLSEDGGISWHERNLGSESFMGIIGRPTAGASQDIALVASADDPGFRSYYPFDVSSHNPDILYLGVYGAGLYRSSDGANTWREVLSLNENYPSLRITSVKIDEYNGQQIYITSEEGVFVSPDNGLTWNLQNRGLPIKDVYSILIPEDGEVYVGTRGYGVFRWERRENIWIQLSDFGNYGVLWPVWDNRPLYQYTSLLIDPGNNDIMYLGTFPAGIYKSIDGGRTWKEKNVGWTNDGVMSLTFHPQNSNIIFAGTYNGINVSWDAVEHWQRWDKGWPAEQWVFSIDFDPQNPDIMYAASKNGANMGRGEEDFHGTVMKSTDGGRSWFEITNGLNKNNEFYKIIVDRFIPDRLYLATQGDGVFISKDAGASWKPWNKGLTNLTAGTNGNNVTNTLQLSVDGRVLYFGTAGSGVFRTQI</sequence>
<dbReference type="GO" id="GO:0010411">
    <property type="term" value="P:xyloglucan metabolic process"/>
    <property type="evidence" value="ECO:0007669"/>
    <property type="project" value="TreeGrafter"/>
</dbReference>
<evidence type="ECO:0000313" key="3">
    <source>
        <dbReference type="EMBL" id="TET09678.1"/>
    </source>
</evidence>
<comment type="caution">
    <text evidence="3">The sequence shown here is derived from an EMBL/GenBank/DDBJ whole genome shotgun (WGS) entry which is preliminary data.</text>
</comment>
<evidence type="ECO:0000313" key="4">
    <source>
        <dbReference type="Proteomes" id="UP000316360"/>
    </source>
</evidence>
<dbReference type="CDD" id="cd15482">
    <property type="entry name" value="Sialidase_non-viral"/>
    <property type="match status" value="1"/>
</dbReference>
<dbReference type="Proteomes" id="UP000316360">
    <property type="component" value="Unassembled WGS sequence"/>
</dbReference>
<reference evidence="3 4" key="1">
    <citation type="submission" date="2019-03" db="EMBL/GenBank/DDBJ databases">
        <title>Metabolic potential of uncultured bacteria and archaea associated with petroleum seepage in deep-sea sediments.</title>
        <authorList>
            <person name="Dong X."/>
            <person name="Hubert C."/>
        </authorList>
    </citation>
    <scope>NUCLEOTIDE SEQUENCE [LARGE SCALE GENOMIC DNA]</scope>
    <source>
        <strain evidence="3">E44_bin7</strain>
    </source>
</reference>
<evidence type="ECO:0000259" key="2">
    <source>
        <dbReference type="Pfam" id="PF15902"/>
    </source>
</evidence>
<dbReference type="PANTHER" id="PTHR43739:SF5">
    <property type="entry name" value="EXO-ALPHA-SIALIDASE"/>
    <property type="match status" value="1"/>
</dbReference>
<accession>A0A523RV54</accession>
<dbReference type="SUPFAM" id="SSF110296">
    <property type="entry name" value="Oligoxyloglucan reducing end-specific cellobiohydrolase"/>
    <property type="match status" value="1"/>
</dbReference>
<name>A0A523RV54_UNCAE</name>
<feature type="domain" description="Sortilin N-terminal" evidence="2">
    <location>
        <begin position="34"/>
        <end position="141"/>
    </location>
</feature>
<dbReference type="Gene3D" id="2.130.10.10">
    <property type="entry name" value="YVTN repeat-like/Quinoprotein amine dehydrogenase"/>
    <property type="match status" value="8"/>
</dbReference>
<proteinExistence type="predicted"/>